<organism evidence="1">
    <name type="scientific">Rhizophora mucronata</name>
    <name type="common">Asiatic mangrove</name>
    <dbReference type="NCBI Taxonomy" id="61149"/>
    <lineage>
        <taxon>Eukaryota</taxon>
        <taxon>Viridiplantae</taxon>
        <taxon>Streptophyta</taxon>
        <taxon>Embryophyta</taxon>
        <taxon>Tracheophyta</taxon>
        <taxon>Spermatophyta</taxon>
        <taxon>Magnoliopsida</taxon>
        <taxon>eudicotyledons</taxon>
        <taxon>Gunneridae</taxon>
        <taxon>Pentapetalae</taxon>
        <taxon>rosids</taxon>
        <taxon>fabids</taxon>
        <taxon>Malpighiales</taxon>
        <taxon>Rhizophoraceae</taxon>
        <taxon>Rhizophora</taxon>
    </lineage>
</organism>
<evidence type="ECO:0000313" key="1">
    <source>
        <dbReference type="EMBL" id="MBX44561.1"/>
    </source>
</evidence>
<dbReference type="EMBL" id="GGEC01064077">
    <property type="protein sequence ID" value="MBX44561.1"/>
    <property type="molecule type" value="Transcribed_RNA"/>
</dbReference>
<protein>
    <submittedName>
        <fullName evidence="1">Uncharacterized protein</fullName>
    </submittedName>
</protein>
<reference evidence="1" key="1">
    <citation type="submission" date="2018-02" db="EMBL/GenBank/DDBJ databases">
        <title>Rhizophora mucronata_Transcriptome.</title>
        <authorList>
            <person name="Meera S.P."/>
            <person name="Sreeshan A."/>
            <person name="Augustine A."/>
        </authorList>
    </citation>
    <scope>NUCLEOTIDE SEQUENCE</scope>
    <source>
        <tissue evidence="1">Leaf</tissue>
    </source>
</reference>
<accession>A0A2P2NQ63</accession>
<sequence>MSVSLTSSINFSFDELLLSAIKAQGLSPQRG</sequence>
<dbReference type="AlphaFoldDB" id="A0A2P2NQ63"/>
<proteinExistence type="predicted"/>
<name>A0A2P2NQ63_RHIMU</name>